<accession>A0AAI9HQI8</accession>
<comment type="caution">
    <text evidence="1">The sequence shown here is derived from an EMBL/GenBank/DDBJ whole genome shotgun (WGS) entry which is preliminary data.</text>
</comment>
<gene>
    <name evidence="1" type="ORF">PN925_001255</name>
</gene>
<dbReference type="AlphaFoldDB" id="A0AAI9HQI8"/>
<sequence>MNISNNSDNINISSSGYIPEDVVIVKEKSALPVNQINQRMVQSVADSQYFQQETPAGKTAEEVIRPFSQHVIPALLNDYDNKRMSIVIELCNVLLLDAINQQERRNTLEKQAVQQATLLKELKYEEADYQVAAAVAGALVSVAVAVVGGSMSINGINPANPGVLSAKGLAGQAISGLSQSLGQLASQPIAAMGTRSQGDAEVVRVRKDVLLSAMSTHNKVSDDQKAFQKKLLDMLTSELENRKSTTQNLINNMKI</sequence>
<protein>
    <submittedName>
        <fullName evidence="1">Uncharacterized protein</fullName>
    </submittedName>
</protein>
<name>A0AAI9HQI8_MORMO</name>
<reference evidence="1" key="1">
    <citation type="submission" date="2024-02" db="EMBL/GenBank/DDBJ databases">
        <authorList>
            <consortium name="Clinical and Environmental Microbiology Branch: Whole genome sequencing antimicrobial resistance pathogens in the healthcare setting"/>
        </authorList>
    </citation>
    <scope>NUCLEOTIDE SEQUENCE</scope>
    <source>
        <strain evidence="1">2023KU-00017</strain>
    </source>
</reference>
<dbReference type="EMBL" id="ABKJEP030000009">
    <property type="protein sequence ID" value="EMO9455909.1"/>
    <property type="molecule type" value="Genomic_DNA"/>
</dbReference>
<organism evidence="1">
    <name type="scientific">Morganella morganii</name>
    <name type="common">Proteus morganii</name>
    <dbReference type="NCBI Taxonomy" id="582"/>
    <lineage>
        <taxon>Bacteria</taxon>
        <taxon>Pseudomonadati</taxon>
        <taxon>Pseudomonadota</taxon>
        <taxon>Gammaproteobacteria</taxon>
        <taxon>Enterobacterales</taxon>
        <taxon>Morganellaceae</taxon>
        <taxon>Morganella</taxon>
    </lineage>
</organism>
<proteinExistence type="predicted"/>
<evidence type="ECO:0000313" key="1">
    <source>
        <dbReference type="EMBL" id="EMO9455909.1"/>
    </source>
</evidence>